<dbReference type="HOGENOM" id="CLU_2566342_0_0_5"/>
<dbReference type="Proteomes" id="UP000000630">
    <property type="component" value="Chromosome"/>
</dbReference>
<reference evidence="1 2" key="1">
    <citation type="journal article" date="2010" name="J. Bacteriol.">
        <title>Complete genome sequence of Anaplasma marginale subsp. centrale.</title>
        <authorList>
            <person name="Herndon D.R."/>
            <person name="Palmer G.H."/>
            <person name="Shkap V."/>
            <person name="Knowles D.P. Jr."/>
            <person name="Brayton K.A."/>
        </authorList>
    </citation>
    <scope>NUCLEOTIDE SEQUENCE [LARGE SCALE GENOMIC DNA]</scope>
    <source>
        <strain evidence="1 2">Israel</strain>
    </source>
</reference>
<evidence type="ECO:0000313" key="1">
    <source>
        <dbReference type="EMBL" id="ACZ49258.1"/>
    </source>
</evidence>
<dbReference type="AlphaFoldDB" id="D1AUN0"/>
<accession>D1AUN0</accession>
<keyword evidence="2" id="KW-1185">Reference proteome</keyword>
<sequence length="81" mass="7939">MTTCAGVTNVGSITASGAGWAAKGAVAYGGAAGTAKVGAEAGVYASAAVGTAGAKWFSVQQPFTIISLHSHTNSLRGCLWH</sequence>
<evidence type="ECO:0000313" key="2">
    <source>
        <dbReference type="Proteomes" id="UP000000630"/>
    </source>
</evidence>
<gene>
    <name evidence="1" type="ordered locus">ACIS_00686</name>
</gene>
<dbReference type="KEGG" id="acn:ACIS_00686"/>
<name>D1AUN0_ANACI</name>
<proteinExistence type="predicted"/>
<protein>
    <submittedName>
        <fullName evidence="1">Uncharacterized protein</fullName>
    </submittedName>
</protein>
<organism evidence="1 2">
    <name type="scientific">Anaplasma centrale (strain Israel)</name>
    <name type="common">Anaplasma marginale subsp. centrale (strain Israel)</name>
    <dbReference type="NCBI Taxonomy" id="574556"/>
    <lineage>
        <taxon>Bacteria</taxon>
        <taxon>Pseudomonadati</taxon>
        <taxon>Pseudomonadota</taxon>
        <taxon>Alphaproteobacteria</taxon>
        <taxon>Rickettsiales</taxon>
        <taxon>Anaplasmataceae</taxon>
        <taxon>Anaplasma</taxon>
    </lineage>
</organism>
<dbReference type="EMBL" id="CP001759">
    <property type="protein sequence ID" value="ACZ49258.1"/>
    <property type="molecule type" value="Genomic_DNA"/>
</dbReference>